<dbReference type="AlphaFoldDB" id="A0A642VCA5"/>
<comment type="caution">
    <text evidence="2">The sequence shown here is derived from an EMBL/GenBank/DDBJ whole genome shotgun (WGS) entry which is preliminary data.</text>
</comment>
<evidence type="ECO:0000313" key="2">
    <source>
        <dbReference type="EMBL" id="KAA8916175.1"/>
    </source>
</evidence>
<name>A0A642VCA5_9ASCO</name>
<protein>
    <submittedName>
        <fullName evidence="2">Uncharacterized protein</fullName>
    </submittedName>
</protein>
<sequence length="110" mass="11655">MGNCLGKGKKGGQVLGTTEQRSSLHQYETSKSQATRRTGNSSEAPGPGRPVGEGNPTAEDPRAAAAQAAENSSGGELSAKLNQERNKNRTQLLKESSRNRPGSNEELIYD</sequence>
<evidence type="ECO:0000313" key="3">
    <source>
        <dbReference type="Proteomes" id="UP000761534"/>
    </source>
</evidence>
<proteinExistence type="predicted"/>
<keyword evidence="3" id="KW-1185">Reference proteome</keyword>
<feature type="region of interest" description="Disordered" evidence="1">
    <location>
        <begin position="1"/>
        <end position="110"/>
    </location>
</feature>
<feature type="compositionally biased region" description="Polar residues" evidence="1">
    <location>
        <begin position="89"/>
        <end position="102"/>
    </location>
</feature>
<feature type="compositionally biased region" description="Polar residues" evidence="1">
    <location>
        <begin position="15"/>
        <end position="43"/>
    </location>
</feature>
<dbReference type="Proteomes" id="UP000761534">
    <property type="component" value="Unassembled WGS sequence"/>
</dbReference>
<dbReference type="EMBL" id="SWFS01000118">
    <property type="protein sequence ID" value="KAA8916175.1"/>
    <property type="molecule type" value="Genomic_DNA"/>
</dbReference>
<evidence type="ECO:0000256" key="1">
    <source>
        <dbReference type="SAM" id="MobiDB-lite"/>
    </source>
</evidence>
<reference evidence="2" key="1">
    <citation type="journal article" date="2019" name="G3 (Bethesda)">
        <title>Genome Assemblies of Two Rare Opportunistic Yeast Pathogens: Diutina rugosa (syn. Candida rugosa) and Trichomonascus ciferrii (syn. Candida ciferrii).</title>
        <authorList>
            <person name="Mixao V."/>
            <person name="Saus E."/>
            <person name="Hansen A.P."/>
            <person name="Lass-Florl C."/>
            <person name="Gabaldon T."/>
        </authorList>
    </citation>
    <scope>NUCLEOTIDE SEQUENCE</scope>
    <source>
        <strain evidence="2">CBS 4856</strain>
    </source>
</reference>
<dbReference type="VEuPathDB" id="FungiDB:TRICI_001666"/>
<gene>
    <name evidence="2" type="ORF">TRICI_001666</name>
</gene>
<accession>A0A642VCA5</accession>
<organism evidence="2 3">
    <name type="scientific">Trichomonascus ciferrii</name>
    <dbReference type="NCBI Taxonomy" id="44093"/>
    <lineage>
        <taxon>Eukaryota</taxon>
        <taxon>Fungi</taxon>
        <taxon>Dikarya</taxon>
        <taxon>Ascomycota</taxon>
        <taxon>Saccharomycotina</taxon>
        <taxon>Dipodascomycetes</taxon>
        <taxon>Dipodascales</taxon>
        <taxon>Trichomonascaceae</taxon>
        <taxon>Trichomonascus</taxon>
        <taxon>Trichomonascus ciferrii complex</taxon>
    </lineage>
</organism>